<accession>A0AAE0WTK3</accession>
<dbReference type="InterPro" id="IPR000008">
    <property type="entry name" value="C2_dom"/>
</dbReference>
<organism evidence="2 3">
    <name type="scientific">Recurvomyces mirabilis</name>
    <dbReference type="NCBI Taxonomy" id="574656"/>
    <lineage>
        <taxon>Eukaryota</taxon>
        <taxon>Fungi</taxon>
        <taxon>Dikarya</taxon>
        <taxon>Ascomycota</taxon>
        <taxon>Pezizomycotina</taxon>
        <taxon>Dothideomycetes</taxon>
        <taxon>Dothideomycetidae</taxon>
        <taxon>Mycosphaerellales</taxon>
        <taxon>Teratosphaeriaceae</taxon>
        <taxon>Recurvomyces</taxon>
    </lineage>
</organism>
<name>A0AAE0WTK3_9PEZI</name>
<dbReference type="AlphaFoldDB" id="A0AAE0WTK3"/>
<dbReference type="PANTHER" id="PTHR45761:SF1">
    <property type="entry name" value="EXTENDED SYNAPTOTAGMIN-LIKE PROTEIN 2, ISOFORM C"/>
    <property type="match status" value="1"/>
</dbReference>
<dbReference type="InterPro" id="IPR035892">
    <property type="entry name" value="C2_domain_sf"/>
</dbReference>
<dbReference type="PANTHER" id="PTHR45761">
    <property type="entry name" value="EXTENDED SYNAPTOTAGMIN-LIKE PROTEIN 2, ISOFORM C"/>
    <property type="match status" value="1"/>
</dbReference>
<dbReference type="Gene3D" id="2.60.40.150">
    <property type="entry name" value="C2 domain"/>
    <property type="match status" value="2"/>
</dbReference>
<feature type="domain" description="C2" evidence="1">
    <location>
        <begin position="92"/>
        <end position="225"/>
    </location>
</feature>
<dbReference type="Pfam" id="PF00168">
    <property type="entry name" value="C2"/>
    <property type="match status" value="2"/>
</dbReference>
<evidence type="ECO:0000313" key="2">
    <source>
        <dbReference type="EMBL" id="KAK3677779.1"/>
    </source>
</evidence>
<evidence type="ECO:0000313" key="3">
    <source>
        <dbReference type="Proteomes" id="UP001274830"/>
    </source>
</evidence>
<sequence length="399" mass="43499">MLPKMLASLHFTKVDLGDVPIQVSNVLATKTATRGIKLDMDVLWSGNCDIQLDGNMIPQLDFTGAANVADFSLIDKSVRNVILSVINSMLTLPNRLYIKMDVNNDYFLSYLEPLGVIRITVDKAYGFAEEAKGKVKHFFSKITRAAPDCYVKVEVGAEPEWKTTIKNNTTNPIWNETHDFVVSDYDQCIKLDVEDQDVGGDDEVGLGATTVEEILRSGGRKELSLLRKGEQSEGKVALTAQFFKFEPDVTSFSAPDHNAAGQVCGVAVVLIAGASGIKGQREQLHPSVKVTLGQKHHFQTAILADAPGSDISNPAFDSNFRIPITSDMVGAGAESFRITLFDKETEIGAVEVPFTDVVKAPNMILQNKFDVGNGTFVRASVMLRGLRAAAIEELESRGK</sequence>
<protein>
    <recommendedName>
        <fullName evidence="1">C2 domain-containing protein</fullName>
    </recommendedName>
</protein>
<proteinExistence type="predicted"/>
<comment type="caution">
    <text evidence="2">The sequence shown here is derived from an EMBL/GenBank/DDBJ whole genome shotgun (WGS) entry which is preliminary data.</text>
</comment>
<evidence type="ECO:0000259" key="1">
    <source>
        <dbReference type="PROSITE" id="PS50004"/>
    </source>
</evidence>
<keyword evidence="3" id="KW-1185">Reference proteome</keyword>
<dbReference type="Proteomes" id="UP001274830">
    <property type="component" value="Unassembled WGS sequence"/>
</dbReference>
<dbReference type="SUPFAM" id="SSF49562">
    <property type="entry name" value="C2 domain (Calcium/lipid-binding domain, CaLB)"/>
    <property type="match status" value="2"/>
</dbReference>
<dbReference type="PROSITE" id="PS50004">
    <property type="entry name" value="C2"/>
    <property type="match status" value="1"/>
</dbReference>
<reference evidence="2" key="1">
    <citation type="submission" date="2023-07" db="EMBL/GenBank/DDBJ databases">
        <title>Black Yeasts Isolated from many extreme environments.</title>
        <authorList>
            <person name="Coleine C."/>
            <person name="Stajich J.E."/>
            <person name="Selbmann L."/>
        </authorList>
    </citation>
    <scope>NUCLEOTIDE SEQUENCE</scope>
    <source>
        <strain evidence="2">CCFEE 5485</strain>
    </source>
</reference>
<gene>
    <name evidence="2" type="ORF">LTR78_002629</name>
</gene>
<dbReference type="EMBL" id="JAUTXT010000006">
    <property type="protein sequence ID" value="KAK3677779.1"/>
    <property type="molecule type" value="Genomic_DNA"/>
</dbReference>
<dbReference type="SMART" id="SM00239">
    <property type="entry name" value="C2"/>
    <property type="match status" value="2"/>
</dbReference>
<dbReference type="CDD" id="cd00030">
    <property type="entry name" value="C2"/>
    <property type="match status" value="2"/>
</dbReference>
<dbReference type="InterPro" id="IPR051634">
    <property type="entry name" value="Extended_Synaptotagmin"/>
</dbReference>